<gene>
    <name evidence="2" type="ORF">H9627_08625</name>
</gene>
<feature type="domain" description="HTH arsR-type" evidence="1">
    <location>
        <begin position="18"/>
        <end position="101"/>
    </location>
</feature>
<dbReference type="SUPFAM" id="SSF46785">
    <property type="entry name" value="Winged helix' DNA-binding domain"/>
    <property type="match status" value="1"/>
</dbReference>
<dbReference type="InterPro" id="IPR011991">
    <property type="entry name" value="ArsR-like_HTH"/>
</dbReference>
<dbReference type="Gene3D" id="1.10.10.10">
    <property type="entry name" value="Winged helix-like DNA-binding domain superfamily/Winged helix DNA-binding domain"/>
    <property type="match status" value="1"/>
</dbReference>
<dbReference type="InterPro" id="IPR036390">
    <property type="entry name" value="WH_DNA-bd_sf"/>
</dbReference>
<comment type="caution">
    <text evidence="2">The sequence shown here is derived from an EMBL/GenBank/DDBJ whole genome shotgun (WGS) entry which is preliminary data.</text>
</comment>
<dbReference type="InterPro" id="IPR050313">
    <property type="entry name" value="Carb_Metab_HTH_regulators"/>
</dbReference>
<dbReference type="CDD" id="cd00090">
    <property type="entry name" value="HTH_ARSR"/>
    <property type="match status" value="1"/>
</dbReference>
<dbReference type="SMART" id="SM00418">
    <property type="entry name" value="HTH_ARSR"/>
    <property type="match status" value="1"/>
</dbReference>
<evidence type="ECO:0000313" key="3">
    <source>
        <dbReference type="Proteomes" id="UP000650224"/>
    </source>
</evidence>
<dbReference type="InterPro" id="IPR001845">
    <property type="entry name" value="HTH_ArsR_DNA-bd_dom"/>
</dbReference>
<proteinExistence type="predicted"/>
<dbReference type="PANTHER" id="PTHR30363">
    <property type="entry name" value="HTH-TYPE TRANSCRIPTIONAL REGULATOR SRLR-RELATED"/>
    <property type="match status" value="1"/>
</dbReference>
<dbReference type="Proteomes" id="UP000650224">
    <property type="component" value="Unassembled WGS sequence"/>
</dbReference>
<dbReference type="GO" id="GO:0003700">
    <property type="term" value="F:DNA-binding transcription factor activity"/>
    <property type="evidence" value="ECO:0007669"/>
    <property type="project" value="InterPro"/>
</dbReference>
<dbReference type="InterPro" id="IPR036388">
    <property type="entry name" value="WH-like_DNA-bd_sf"/>
</dbReference>
<accession>A0A8I0HPF2</accession>
<name>A0A8I0HPF2_9CORY</name>
<keyword evidence="3" id="KW-1185">Reference proteome</keyword>
<sequence>MRPVGDAFIDREASGADGDTRRNIMLILLERAPVTASEIADQLQLSTAGVRRHLDNLVEDELIEATKARQNPYEPKTRGRPAKSYRLTSQGRAIFGHEYDTLAASALATLREFGGDEAVREFARRRIATIVEGITPAEVSEQSIRDTAKSLVDAFSRHGYAATVDAAGGGLQICQHHCPISNVATEFPELCEAEHHAVSDLLGLHTQPLATIADGHGICTTNIPLTPITHTPDERSGS</sequence>
<evidence type="ECO:0000259" key="1">
    <source>
        <dbReference type="SMART" id="SM00418"/>
    </source>
</evidence>
<dbReference type="AlphaFoldDB" id="A0A8I0HPF2"/>
<protein>
    <submittedName>
        <fullName evidence="2">Transcriptional regulator</fullName>
    </submittedName>
</protein>
<reference evidence="2 3" key="1">
    <citation type="submission" date="2020-08" db="EMBL/GenBank/DDBJ databases">
        <title>A Genomic Blueprint of the Chicken Gut Microbiome.</title>
        <authorList>
            <person name="Gilroy R."/>
            <person name="Ravi A."/>
            <person name="Getino M."/>
            <person name="Pursley I."/>
            <person name="Horton D.L."/>
            <person name="Alikhan N.-F."/>
            <person name="Baker D."/>
            <person name="Gharbi K."/>
            <person name="Hall N."/>
            <person name="Watson M."/>
            <person name="Adriaenssens E.M."/>
            <person name="Foster-Nyarko E."/>
            <person name="Jarju S."/>
            <person name="Secka A."/>
            <person name="Antonio M."/>
            <person name="Oren A."/>
            <person name="Chaudhuri R."/>
            <person name="La Ragione R.M."/>
            <person name="Hildebrand F."/>
            <person name="Pallen M.J."/>
        </authorList>
    </citation>
    <scope>NUCLEOTIDE SEQUENCE [LARGE SCALE GENOMIC DNA]</scope>
    <source>
        <strain evidence="2 3">Sa1YVA5</strain>
    </source>
</reference>
<evidence type="ECO:0000313" key="2">
    <source>
        <dbReference type="EMBL" id="MBD8030381.1"/>
    </source>
</evidence>
<organism evidence="2 3">
    <name type="scientific">Corynebacterium gallinarum</name>
    <dbReference type="NCBI Taxonomy" id="2762214"/>
    <lineage>
        <taxon>Bacteria</taxon>
        <taxon>Bacillati</taxon>
        <taxon>Actinomycetota</taxon>
        <taxon>Actinomycetes</taxon>
        <taxon>Mycobacteriales</taxon>
        <taxon>Corynebacteriaceae</taxon>
        <taxon>Corynebacterium</taxon>
    </lineage>
</organism>
<dbReference type="Pfam" id="PF12840">
    <property type="entry name" value="HTH_20"/>
    <property type="match status" value="1"/>
</dbReference>
<dbReference type="EMBL" id="JACSPR010000005">
    <property type="protein sequence ID" value="MBD8030381.1"/>
    <property type="molecule type" value="Genomic_DNA"/>
</dbReference>
<dbReference type="PANTHER" id="PTHR30363:SF28">
    <property type="entry name" value="TRANSCRIPTIONAL REGULATORY PROTEIN-RELATED"/>
    <property type="match status" value="1"/>
</dbReference>